<dbReference type="RefSeq" id="WP_137263170.1">
    <property type="nucleotide sequence ID" value="NZ_SZQL01000016.1"/>
</dbReference>
<feature type="transmembrane region" description="Helical" evidence="1">
    <location>
        <begin position="87"/>
        <end position="112"/>
    </location>
</feature>
<dbReference type="EMBL" id="SZQL01000016">
    <property type="protein sequence ID" value="TKK66113.1"/>
    <property type="molecule type" value="Genomic_DNA"/>
</dbReference>
<keyword evidence="1" id="KW-1133">Transmembrane helix</keyword>
<comment type="caution">
    <text evidence="2">The sequence shown here is derived from an EMBL/GenBank/DDBJ whole genome shotgun (WGS) entry which is preliminary data.</text>
</comment>
<evidence type="ECO:0000313" key="2">
    <source>
        <dbReference type="EMBL" id="TKK66113.1"/>
    </source>
</evidence>
<evidence type="ECO:0000256" key="1">
    <source>
        <dbReference type="SAM" id="Phobius"/>
    </source>
</evidence>
<name>A0A4V5UTR5_9BACT</name>
<sequence length="207" mass="24106">MEKFRKNKWIIGLFLIAVFLLLLLIRHYFLFNSQNNVYSFVSILLLIVGILLFIPFEYIPYFFYDNREYVANKTAEQLVKKLRYRALLFNNISIAVLLINIVVIALGFYLLINPPVKNVSDQNLLATSLTIRIGASVLLIFLVQILFRVFKYTLRIAAFYNGKADAIEFNKIMPEANLEKFMELFTPDKYDISDLQQPSITDNLVTK</sequence>
<dbReference type="AlphaFoldDB" id="A0A4V5UTR5"/>
<proteinExistence type="predicted"/>
<accession>A0A4V5UTR5</accession>
<organism evidence="2 3">
    <name type="scientific">Ilyomonas limi</name>
    <dbReference type="NCBI Taxonomy" id="2575867"/>
    <lineage>
        <taxon>Bacteria</taxon>
        <taxon>Pseudomonadati</taxon>
        <taxon>Bacteroidota</taxon>
        <taxon>Chitinophagia</taxon>
        <taxon>Chitinophagales</taxon>
        <taxon>Chitinophagaceae</taxon>
        <taxon>Ilyomonas</taxon>
    </lineage>
</organism>
<evidence type="ECO:0000313" key="3">
    <source>
        <dbReference type="Proteomes" id="UP000305848"/>
    </source>
</evidence>
<keyword evidence="3" id="KW-1185">Reference proteome</keyword>
<dbReference type="Proteomes" id="UP000305848">
    <property type="component" value="Unassembled WGS sequence"/>
</dbReference>
<keyword evidence="1" id="KW-0472">Membrane</keyword>
<feature type="transmembrane region" description="Helical" evidence="1">
    <location>
        <begin position="37"/>
        <end position="59"/>
    </location>
</feature>
<feature type="transmembrane region" description="Helical" evidence="1">
    <location>
        <begin position="124"/>
        <end position="147"/>
    </location>
</feature>
<reference evidence="2 3" key="1">
    <citation type="submission" date="2019-05" db="EMBL/GenBank/DDBJ databases">
        <title>Panacibacter sp. strain 17mud1-8 Genome sequencing and assembly.</title>
        <authorList>
            <person name="Chhetri G."/>
        </authorList>
    </citation>
    <scope>NUCLEOTIDE SEQUENCE [LARGE SCALE GENOMIC DNA]</scope>
    <source>
        <strain evidence="2 3">17mud1-8</strain>
    </source>
</reference>
<keyword evidence="1" id="KW-0812">Transmembrane</keyword>
<protein>
    <submittedName>
        <fullName evidence="2">Uncharacterized protein</fullName>
    </submittedName>
</protein>
<gene>
    <name evidence="2" type="ORF">FC093_17805</name>
</gene>
<feature type="transmembrane region" description="Helical" evidence="1">
    <location>
        <begin position="9"/>
        <end position="31"/>
    </location>
</feature>